<sequence>MHMSDALISVTVGGTMLAATFGITAKSIKKIKDVSDESKVPLMGVMGAFVFAAQMINFTIPGTGSSGHLGGGLLLSILLGPYAGFVTMASILLIQAMFFGDGGLLAYGCNVFNLGFYTCFIAYPYVYKKLINKNYSKKNIIITSLVAAIVGLQLGAFSVVVETLLSGKTELPFSTFLMLMQPIHLAIGVVEGLVTAAVVIFIHEVEPGLIQIDVEKIEKKNNFKKVLVGLFLIAALIGGILSWYASEYPDGLEWSISKVTGQEELESKGKIHELIGNLQEKTAILPDYSFKTQSENIENEKLGTSFSGIVGSIFTVAFIVAIGYLTKIFRNKQKFKHEVR</sequence>
<keyword evidence="4 7" id="KW-0812">Transmembrane</keyword>
<evidence type="ECO:0000313" key="9">
    <source>
        <dbReference type="EMBL" id="KRQ87850.1"/>
    </source>
</evidence>
<keyword evidence="2" id="KW-0813">Transport</keyword>
<evidence type="ECO:0000256" key="2">
    <source>
        <dbReference type="ARBA" id="ARBA00022448"/>
    </source>
</evidence>
<evidence type="ECO:0000256" key="7">
    <source>
        <dbReference type="SAM" id="Phobius"/>
    </source>
</evidence>
<dbReference type="Pfam" id="PF13190">
    <property type="entry name" value="PDGLE"/>
    <property type="match status" value="1"/>
</dbReference>
<dbReference type="InterPro" id="IPR025937">
    <property type="entry name" value="PDGLE_dom"/>
</dbReference>
<dbReference type="OrthoDB" id="5395048at2"/>
<dbReference type="GO" id="GO:0005886">
    <property type="term" value="C:plasma membrane"/>
    <property type="evidence" value="ECO:0007669"/>
    <property type="project" value="UniProtKB-SubCell"/>
</dbReference>
<evidence type="ECO:0000259" key="8">
    <source>
        <dbReference type="Pfam" id="PF13190"/>
    </source>
</evidence>
<name>A0A0R3JXQ4_CALMK</name>
<dbReference type="PANTHER" id="PTHR34229">
    <property type="entry name" value="METAL TRANSPORT PROTEIN HI_1621-RELATED"/>
    <property type="match status" value="1"/>
</dbReference>
<dbReference type="GO" id="GO:0000041">
    <property type="term" value="P:transition metal ion transport"/>
    <property type="evidence" value="ECO:0007669"/>
    <property type="project" value="InterPro"/>
</dbReference>
<dbReference type="PANTHER" id="PTHR34229:SF1">
    <property type="entry name" value="METAL TRANSPORT PROTEIN HI_1621-RELATED"/>
    <property type="match status" value="1"/>
</dbReference>
<gene>
    <name evidence="9" type="primary">nikMN</name>
    <name evidence="9" type="ORF">ABG79_00015</name>
</gene>
<feature type="transmembrane region" description="Helical" evidence="7">
    <location>
        <begin position="306"/>
        <end position="326"/>
    </location>
</feature>
<feature type="transmembrane region" description="Helical" evidence="7">
    <location>
        <begin position="139"/>
        <end position="161"/>
    </location>
</feature>
<dbReference type="PATRIC" id="fig|908809.3.peg.16"/>
<dbReference type="Pfam" id="PF01891">
    <property type="entry name" value="CbiM"/>
    <property type="match status" value="1"/>
</dbReference>
<keyword evidence="6 7" id="KW-0472">Membrane</keyword>
<evidence type="ECO:0000256" key="3">
    <source>
        <dbReference type="ARBA" id="ARBA00022475"/>
    </source>
</evidence>
<dbReference type="EMBL" id="LKHP01000001">
    <property type="protein sequence ID" value="KRQ87850.1"/>
    <property type="molecule type" value="Genomic_DNA"/>
</dbReference>
<evidence type="ECO:0000256" key="6">
    <source>
        <dbReference type="ARBA" id="ARBA00023136"/>
    </source>
</evidence>
<keyword evidence="3" id="KW-1003">Cell membrane</keyword>
<feature type="transmembrane region" description="Helical" evidence="7">
    <location>
        <begin position="104"/>
        <end position="127"/>
    </location>
</feature>
<comment type="caution">
    <text evidence="9">The sequence shown here is derived from an EMBL/GenBank/DDBJ whole genome shotgun (WGS) entry which is preliminary data.</text>
</comment>
<feature type="transmembrane region" description="Helical" evidence="7">
    <location>
        <begin position="181"/>
        <end position="205"/>
    </location>
</feature>
<dbReference type="InterPro" id="IPR002751">
    <property type="entry name" value="CbiM/NikMN"/>
</dbReference>
<dbReference type="AlphaFoldDB" id="A0A0R3JXQ4"/>
<feature type="domain" description="PDGLE" evidence="8">
    <location>
        <begin position="224"/>
        <end position="327"/>
    </location>
</feature>
<keyword evidence="10" id="KW-1185">Reference proteome</keyword>
<comment type="subcellular location">
    <subcellularLocation>
        <location evidence="1">Cell membrane</location>
        <topology evidence="1">Multi-pass membrane protein</topology>
    </subcellularLocation>
</comment>
<dbReference type="Gene3D" id="1.10.1760.20">
    <property type="match status" value="1"/>
</dbReference>
<proteinExistence type="predicted"/>
<dbReference type="Proteomes" id="UP000052015">
    <property type="component" value="Unassembled WGS sequence"/>
</dbReference>
<evidence type="ECO:0000256" key="5">
    <source>
        <dbReference type="ARBA" id="ARBA00022989"/>
    </source>
</evidence>
<feature type="transmembrane region" description="Helical" evidence="7">
    <location>
        <begin position="226"/>
        <end position="245"/>
    </location>
</feature>
<organism evidence="9 10">
    <name type="scientific">Caloramator mitchellensis</name>
    <dbReference type="NCBI Taxonomy" id="908809"/>
    <lineage>
        <taxon>Bacteria</taxon>
        <taxon>Bacillati</taxon>
        <taxon>Bacillota</taxon>
        <taxon>Clostridia</taxon>
        <taxon>Eubacteriales</taxon>
        <taxon>Clostridiaceae</taxon>
        <taxon>Caloramator</taxon>
    </lineage>
</organism>
<keyword evidence="5 7" id="KW-1133">Transmembrane helix</keyword>
<protein>
    <submittedName>
        <fullName evidence="9">Fused nickel transport protein NikMN</fullName>
    </submittedName>
</protein>
<dbReference type="STRING" id="908809.ABG79_00015"/>
<evidence type="ECO:0000256" key="4">
    <source>
        <dbReference type="ARBA" id="ARBA00022692"/>
    </source>
</evidence>
<feature type="transmembrane region" description="Helical" evidence="7">
    <location>
        <begin position="41"/>
        <end position="60"/>
    </location>
</feature>
<feature type="transmembrane region" description="Helical" evidence="7">
    <location>
        <begin position="72"/>
        <end position="98"/>
    </location>
</feature>
<accession>A0A0R3JXQ4</accession>
<evidence type="ECO:0000313" key="10">
    <source>
        <dbReference type="Proteomes" id="UP000052015"/>
    </source>
</evidence>
<evidence type="ECO:0000256" key="1">
    <source>
        <dbReference type="ARBA" id="ARBA00004651"/>
    </source>
</evidence>
<reference evidence="9 10" key="1">
    <citation type="submission" date="2015-09" db="EMBL/GenBank/DDBJ databases">
        <title>Draft genome sequence of a Caloramator mitchellensis, a moderate thermophile from the Great Artesian Basin of Australia.</title>
        <authorList>
            <person name="Patel B.K."/>
        </authorList>
    </citation>
    <scope>NUCLEOTIDE SEQUENCE [LARGE SCALE GENOMIC DNA]</scope>
    <source>
        <strain evidence="9 10">VF08</strain>
    </source>
</reference>
<dbReference type="RefSeq" id="WP_057975844.1">
    <property type="nucleotide sequence ID" value="NZ_LKHP01000001.1"/>
</dbReference>